<keyword evidence="2" id="KW-1185">Reference proteome</keyword>
<name>A0ABP8JJ42_9ACTN</name>
<proteinExistence type="predicted"/>
<accession>A0ABP8JJ42</accession>
<protein>
    <submittedName>
        <fullName evidence="1">Uncharacterized protein</fullName>
    </submittedName>
</protein>
<dbReference type="Proteomes" id="UP001500635">
    <property type="component" value="Unassembled WGS sequence"/>
</dbReference>
<sequence length="85" mass="9039">MGGCCRAVRRRRTRCGACIVSAQDVVTQAIKGELGLILALASLRTDMPLSEVQEIPASTAEVVMQALTDAGYAVVELPEYEAVES</sequence>
<comment type="caution">
    <text evidence="1">The sequence shown here is derived from an EMBL/GenBank/DDBJ whole genome shotgun (WGS) entry which is preliminary data.</text>
</comment>
<reference evidence="2" key="1">
    <citation type="journal article" date="2019" name="Int. J. Syst. Evol. Microbiol.">
        <title>The Global Catalogue of Microorganisms (GCM) 10K type strain sequencing project: providing services to taxonomists for standard genome sequencing and annotation.</title>
        <authorList>
            <consortium name="The Broad Institute Genomics Platform"/>
            <consortium name="The Broad Institute Genome Sequencing Center for Infectious Disease"/>
            <person name="Wu L."/>
            <person name="Ma J."/>
        </authorList>
    </citation>
    <scope>NUCLEOTIDE SEQUENCE [LARGE SCALE GENOMIC DNA]</scope>
    <source>
        <strain evidence="2">JCM 17688</strain>
    </source>
</reference>
<organism evidence="1 2">
    <name type="scientific">Tsukamurella soli</name>
    <dbReference type="NCBI Taxonomy" id="644556"/>
    <lineage>
        <taxon>Bacteria</taxon>
        <taxon>Bacillati</taxon>
        <taxon>Actinomycetota</taxon>
        <taxon>Actinomycetes</taxon>
        <taxon>Mycobacteriales</taxon>
        <taxon>Tsukamurellaceae</taxon>
        <taxon>Tsukamurella</taxon>
    </lineage>
</organism>
<gene>
    <name evidence="1" type="ORF">GCM10023147_20660</name>
</gene>
<dbReference type="EMBL" id="BAABFR010000026">
    <property type="protein sequence ID" value="GAA4391601.1"/>
    <property type="molecule type" value="Genomic_DNA"/>
</dbReference>
<evidence type="ECO:0000313" key="2">
    <source>
        <dbReference type="Proteomes" id="UP001500635"/>
    </source>
</evidence>
<evidence type="ECO:0000313" key="1">
    <source>
        <dbReference type="EMBL" id="GAA4391601.1"/>
    </source>
</evidence>